<feature type="compositionally biased region" description="Low complexity" evidence="1">
    <location>
        <begin position="59"/>
        <end position="76"/>
    </location>
</feature>
<dbReference type="InterPro" id="IPR009045">
    <property type="entry name" value="Zn_M74/Hedgehog-like"/>
</dbReference>
<dbReference type="GO" id="GO:0008233">
    <property type="term" value="F:peptidase activity"/>
    <property type="evidence" value="ECO:0007669"/>
    <property type="project" value="InterPro"/>
</dbReference>
<evidence type="ECO:0000259" key="2">
    <source>
        <dbReference type="Pfam" id="PF02557"/>
    </source>
</evidence>
<dbReference type="Pfam" id="PF02557">
    <property type="entry name" value="VanY"/>
    <property type="match status" value="1"/>
</dbReference>
<dbReference type="CDD" id="cd14814">
    <property type="entry name" value="Peptidase_M15"/>
    <property type="match status" value="1"/>
</dbReference>
<gene>
    <name evidence="3" type="ORF">A2153_04185</name>
</gene>
<evidence type="ECO:0000256" key="1">
    <source>
        <dbReference type="SAM" id="MobiDB-lite"/>
    </source>
</evidence>
<accession>A0A1F5YEU7</accession>
<dbReference type="SUPFAM" id="SSF55166">
    <property type="entry name" value="Hedgehog/DD-peptidase"/>
    <property type="match status" value="1"/>
</dbReference>
<dbReference type="GO" id="GO:0006508">
    <property type="term" value="P:proteolysis"/>
    <property type="evidence" value="ECO:0007669"/>
    <property type="project" value="InterPro"/>
</dbReference>
<dbReference type="Gene3D" id="3.30.1380.10">
    <property type="match status" value="1"/>
</dbReference>
<name>A0A1F5YEU7_9BACT</name>
<evidence type="ECO:0000313" key="3">
    <source>
        <dbReference type="EMBL" id="OGF98663.1"/>
    </source>
</evidence>
<evidence type="ECO:0000313" key="4">
    <source>
        <dbReference type="Proteomes" id="UP000177396"/>
    </source>
</evidence>
<protein>
    <recommendedName>
        <fullName evidence="2">D-alanyl-D-alanine carboxypeptidase-like core domain-containing protein</fullName>
    </recommendedName>
</protein>
<proteinExistence type="predicted"/>
<dbReference type="EMBL" id="MFJB01000091">
    <property type="protein sequence ID" value="OGF98663.1"/>
    <property type="molecule type" value="Genomic_DNA"/>
</dbReference>
<dbReference type="AlphaFoldDB" id="A0A1F5YEU7"/>
<organism evidence="3 4">
    <name type="scientific">Candidatus Gottesmanbacteria bacterium RBG_16_38_7b</name>
    <dbReference type="NCBI Taxonomy" id="1798372"/>
    <lineage>
        <taxon>Bacteria</taxon>
        <taxon>Candidatus Gottesmaniibacteriota</taxon>
    </lineage>
</organism>
<dbReference type="InterPro" id="IPR003709">
    <property type="entry name" value="VanY-like_core_dom"/>
</dbReference>
<sequence length="268" mass="29554">MVKKLILRTVRIMNSRTVPVLVVIFLNLIIISRMPAWAQTPTDPATIKFKSFTPPPTRTPTITPTSAASPTPVSPTDPGGNGGDSCTPSNRGLQSDCDAMGLPLQMPKPRYLKDTSLCTQSTMYPFYNSSFVPPDLSNLNNALGNEFWVYNANIKYNTCLASDLKKMLKYIVSNYDCEPFVAYGYRSYAEQEGLWRGKNCDTNPNCGVAPPGKSLHQAGIAVDLFCAVLSGGDLIDFYNIPDDFTGLEADFNFNRPLRTYDPPHFNGL</sequence>
<comment type="caution">
    <text evidence="3">The sequence shown here is derived from an EMBL/GenBank/DDBJ whole genome shotgun (WGS) entry which is preliminary data.</text>
</comment>
<dbReference type="Proteomes" id="UP000177396">
    <property type="component" value="Unassembled WGS sequence"/>
</dbReference>
<feature type="domain" description="D-alanyl-D-alanine carboxypeptidase-like core" evidence="2">
    <location>
        <begin position="159"/>
        <end position="226"/>
    </location>
</feature>
<reference evidence="3 4" key="1">
    <citation type="journal article" date="2016" name="Nat. Commun.">
        <title>Thousands of microbial genomes shed light on interconnected biogeochemical processes in an aquifer system.</title>
        <authorList>
            <person name="Anantharaman K."/>
            <person name="Brown C.T."/>
            <person name="Hug L.A."/>
            <person name="Sharon I."/>
            <person name="Castelle C.J."/>
            <person name="Probst A.J."/>
            <person name="Thomas B.C."/>
            <person name="Singh A."/>
            <person name="Wilkins M.J."/>
            <person name="Karaoz U."/>
            <person name="Brodie E.L."/>
            <person name="Williams K.H."/>
            <person name="Hubbard S.S."/>
            <person name="Banfield J.F."/>
        </authorList>
    </citation>
    <scope>NUCLEOTIDE SEQUENCE [LARGE SCALE GENOMIC DNA]</scope>
</reference>
<feature type="region of interest" description="Disordered" evidence="1">
    <location>
        <begin position="48"/>
        <end position="90"/>
    </location>
</feature>